<dbReference type="Proteomes" id="UP000036908">
    <property type="component" value="Unassembled WGS sequence"/>
</dbReference>
<accession>A0A0L8AKX7</accession>
<comment type="caution">
    <text evidence="1">The sequence shown here is derived from an EMBL/GenBank/DDBJ whole genome shotgun (WGS) entry which is preliminary data.</text>
</comment>
<organism evidence="1 2">
    <name type="scientific">Roseivirga seohaensis subsp. aquiponti</name>
    <dbReference type="NCBI Taxonomy" id="1566026"/>
    <lineage>
        <taxon>Bacteria</taxon>
        <taxon>Pseudomonadati</taxon>
        <taxon>Bacteroidota</taxon>
        <taxon>Cytophagia</taxon>
        <taxon>Cytophagales</taxon>
        <taxon>Roseivirgaceae</taxon>
        <taxon>Roseivirga</taxon>
    </lineage>
</organism>
<name>A0A0L8AKX7_9BACT</name>
<gene>
    <name evidence="1" type="ORF">OB69_11035</name>
</gene>
<sequence length="258" mass="30211">MLLFRLDKKSQYLNITAMSKYLLTLSIICLSFGANAQYTSEVKAVQIQNTLISQQNAALKGQKLIGMTLYDLDFERSPLVYPNWQLGAINFKTDQRADSMLLNIDASINALVFKLSKEYNPFRIDNDEIAGFILYGSENRFFARKYTSDFKELKNELSFFEILFENENFSLIKQETKRIVPADSQLRYTSVPEDKYRVEVNYFFRKGTNLYEDVPLNKKGFKTMASDKQYDQIQDFVKKNKLKWGDESDMIKVFKEFF</sequence>
<dbReference type="PATRIC" id="fig|1566026.4.peg.493"/>
<evidence type="ECO:0000313" key="1">
    <source>
        <dbReference type="EMBL" id="KOF02820.1"/>
    </source>
</evidence>
<proteinExistence type="predicted"/>
<dbReference type="EMBL" id="JSVA01000010">
    <property type="protein sequence ID" value="KOF02820.1"/>
    <property type="molecule type" value="Genomic_DNA"/>
</dbReference>
<evidence type="ECO:0000313" key="2">
    <source>
        <dbReference type="Proteomes" id="UP000036908"/>
    </source>
</evidence>
<dbReference type="AlphaFoldDB" id="A0A0L8AKX7"/>
<keyword evidence="2" id="KW-1185">Reference proteome</keyword>
<protein>
    <submittedName>
        <fullName evidence="1">Uncharacterized protein</fullName>
    </submittedName>
</protein>
<reference evidence="2" key="1">
    <citation type="submission" date="2014-11" db="EMBL/GenBank/DDBJ databases">
        <title>Genome sequencing of Roseivirga sp. D-25.</title>
        <authorList>
            <person name="Selvaratnam C."/>
            <person name="Thevarajoo S."/>
            <person name="Goh K.M."/>
            <person name="Eee R."/>
            <person name="Chan K.-G."/>
            <person name="Chong C.S."/>
        </authorList>
    </citation>
    <scope>NUCLEOTIDE SEQUENCE [LARGE SCALE GENOMIC DNA]</scope>
    <source>
        <strain evidence="2">D-25</strain>
    </source>
</reference>